<reference evidence="3" key="1">
    <citation type="journal article" date="2019" name="Int. J. Syst. Evol. Microbiol.">
        <title>The Global Catalogue of Microorganisms (GCM) 10K type strain sequencing project: providing services to taxonomists for standard genome sequencing and annotation.</title>
        <authorList>
            <consortium name="The Broad Institute Genomics Platform"/>
            <consortium name="The Broad Institute Genome Sequencing Center for Infectious Disease"/>
            <person name="Wu L."/>
            <person name="Ma J."/>
        </authorList>
    </citation>
    <scope>NUCLEOTIDE SEQUENCE [LARGE SCALE GENOMIC DNA]</scope>
    <source>
        <strain evidence="3">KCTC 23701</strain>
    </source>
</reference>
<dbReference type="InterPro" id="IPR011322">
    <property type="entry name" value="N-reg_PII-like_a/b"/>
</dbReference>
<organism evidence="2 3">
    <name type="scientific">Jeongeupia chitinilytica</name>
    <dbReference type="NCBI Taxonomy" id="1041641"/>
    <lineage>
        <taxon>Bacteria</taxon>
        <taxon>Pseudomonadati</taxon>
        <taxon>Pseudomonadota</taxon>
        <taxon>Betaproteobacteria</taxon>
        <taxon>Neisseriales</taxon>
        <taxon>Chitinibacteraceae</taxon>
        <taxon>Jeongeupia</taxon>
    </lineage>
</organism>
<evidence type="ECO:0000256" key="1">
    <source>
        <dbReference type="ARBA" id="ARBA00010554"/>
    </source>
</evidence>
<name>A0ABQ3H1C0_9NEIS</name>
<comment type="caution">
    <text evidence="2">The sequence shown here is derived from an EMBL/GenBank/DDBJ whole genome shotgun (WGS) entry which is preliminary data.</text>
</comment>
<proteinExistence type="inferred from homology"/>
<dbReference type="PANTHER" id="PTHR35983">
    <property type="entry name" value="UPF0166 PROTEIN TM_0021"/>
    <property type="match status" value="1"/>
</dbReference>
<gene>
    <name evidence="2" type="ORF">GCM10007350_12610</name>
</gene>
<evidence type="ECO:0000313" key="2">
    <source>
        <dbReference type="EMBL" id="GHD60133.1"/>
    </source>
</evidence>
<dbReference type="EMBL" id="BMYO01000003">
    <property type="protein sequence ID" value="GHD60133.1"/>
    <property type="molecule type" value="Genomic_DNA"/>
</dbReference>
<sequence>MQLVRFYLTQTRRHHGVLLYEWLLKQAHAQGASGATAFHALAGFGRHGWHEATFFELAGDVPVAVEVIASSDVIARLLATITAEQLSLPYLQVPVELHVTGEPGQSDQ</sequence>
<accession>A0ABQ3H1C0</accession>
<dbReference type="Gene3D" id="3.30.70.120">
    <property type="match status" value="1"/>
</dbReference>
<dbReference type="RefSeq" id="WP_189459335.1">
    <property type="nucleotide sequence ID" value="NZ_BMYO01000003.1"/>
</dbReference>
<comment type="similarity">
    <text evidence="1">Belongs to the UPF0166 family.</text>
</comment>
<dbReference type="InterPro" id="IPR003793">
    <property type="entry name" value="UPF0166"/>
</dbReference>
<dbReference type="Pfam" id="PF02641">
    <property type="entry name" value="DUF190"/>
    <property type="match status" value="1"/>
</dbReference>
<dbReference type="SUPFAM" id="SSF54913">
    <property type="entry name" value="GlnB-like"/>
    <property type="match status" value="1"/>
</dbReference>
<dbReference type="Proteomes" id="UP000604737">
    <property type="component" value="Unassembled WGS sequence"/>
</dbReference>
<protein>
    <recommendedName>
        <fullName evidence="4">DUF190 domain-containing protein</fullName>
    </recommendedName>
</protein>
<dbReference type="PANTHER" id="PTHR35983:SF1">
    <property type="entry name" value="UPF0166 PROTEIN TM_0021"/>
    <property type="match status" value="1"/>
</dbReference>
<dbReference type="InterPro" id="IPR015867">
    <property type="entry name" value="N-reg_PII/ATP_PRibTrfase_C"/>
</dbReference>
<evidence type="ECO:0000313" key="3">
    <source>
        <dbReference type="Proteomes" id="UP000604737"/>
    </source>
</evidence>
<evidence type="ECO:0008006" key="4">
    <source>
        <dbReference type="Google" id="ProtNLM"/>
    </source>
</evidence>
<keyword evidence="3" id="KW-1185">Reference proteome</keyword>